<accession>A0A1I7DCF4</accession>
<protein>
    <submittedName>
        <fullName evidence="1">Uncharacterized protein</fullName>
    </submittedName>
</protein>
<dbReference type="Proteomes" id="UP000182466">
    <property type="component" value="Unassembled WGS sequence"/>
</dbReference>
<reference evidence="1 2" key="1">
    <citation type="submission" date="2016-10" db="EMBL/GenBank/DDBJ databases">
        <authorList>
            <person name="de Groot N.N."/>
        </authorList>
    </citation>
    <scope>NUCLEOTIDE SEQUENCE [LARGE SCALE GENOMIC DNA]</scope>
    <source>
        <strain evidence="1 2">CGMCC 1.10959</strain>
    </source>
</reference>
<dbReference type="PROSITE" id="PS51257">
    <property type="entry name" value="PROKAR_LIPOPROTEIN"/>
    <property type="match status" value="1"/>
</dbReference>
<evidence type="ECO:0000313" key="2">
    <source>
        <dbReference type="Proteomes" id="UP000182466"/>
    </source>
</evidence>
<sequence length="188" mass="20445">MKQYSILSAIAVIAGLSGCDTFEEAYVGTFTQPQPPPSKTPTDYRFARPAEILTSNPELSEGGLEVGNFDVSIEKANVFTNSPYPGIPITFDMTFRNNEKFTVAVALQSLLFDASDLSNPSVESTYTQKLDLSKNQVVRDLNVVGPRPKSIGPKLVVFDILARDTNGDVVVLDRFQLEGIEIVADPGV</sequence>
<proteinExistence type="predicted"/>
<dbReference type="AlphaFoldDB" id="A0A1I7DCF4"/>
<keyword evidence="2" id="KW-1185">Reference proteome</keyword>
<dbReference type="EMBL" id="FPAW01000026">
    <property type="protein sequence ID" value="SFU09327.1"/>
    <property type="molecule type" value="Genomic_DNA"/>
</dbReference>
<organism evidence="1 2">
    <name type="scientific">Sedimentitalea nanhaiensis</name>
    <dbReference type="NCBI Taxonomy" id="999627"/>
    <lineage>
        <taxon>Bacteria</taxon>
        <taxon>Pseudomonadati</taxon>
        <taxon>Pseudomonadota</taxon>
        <taxon>Alphaproteobacteria</taxon>
        <taxon>Rhodobacterales</taxon>
        <taxon>Paracoccaceae</taxon>
        <taxon>Sedimentitalea</taxon>
    </lineage>
</organism>
<gene>
    <name evidence="1" type="ORF">SAMN05216236_1263</name>
</gene>
<name>A0A1I7DCF4_9RHOB</name>
<evidence type="ECO:0000313" key="1">
    <source>
        <dbReference type="EMBL" id="SFU09327.1"/>
    </source>
</evidence>
<dbReference type="STRING" id="999627.SAMN05216236_1263"/>
<dbReference type="RefSeq" id="WP_139236500.1">
    <property type="nucleotide sequence ID" value="NZ_FPAW01000026.1"/>
</dbReference>